<evidence type="ECO:0000256" key="2">
    <source>
        <dbReference type="ARBA" id="ARBA00023163"/>
    </source>
</evidence>
<dbReference type="GO" id="GO:0043565">
    <property type="term" value="F:sequence-specific DNA binding"/>
    <property type="evidence" value="ECO:0007669"/>
    <property type="project" value="InterPro"/>
</dbReference>
<dbReference type="KEGG" id="sper:EW093_14070"/>
<keyword evidence="2" id="KW-0804">Transcription</keyword>
<feature type="domain" description="HTH araC/xylS-type" evidence="3">
    <location>
        <begin position="45"/>
        <end position="89"/>
    </location>
</feature>
<dbReference type="GO" id="GO:0003700">
    <property type="term" value="F:DNA-binding transcription factor activity"/>
    <property type="evidence" value="ECO:0007669"/>
    <property type="project" value="InterPro"/>
</dbReference>
<sequence>MSNLKYYRVPDILDIMYQDIMSGIYFSNQYRNVSNRILISKCNIACDLLLKTVLTEDEIFKELDFPDKNSFKNSFRNFLGISPLEFRKRFGS</sequence>
<proteinExistence type="predicted"/>
<dbReference type="SUPFAM" id="SSF46689">
    <property type="entry name" value="Homeodomain-like"/>
    <property type="match status" value="1"/>
</dbReference>
<dbReference type="PROSITE" id="PS01124">
    <property type="entry name" value="HTH_ARAC_FAMILY_2"/>
    <property type="match status" value="1"/>
</dbReference>
<keyword evidence="1" id="KW-0805">Transcription regulation</keyword>
<reference evidence="4 5" key="2">
    <citation type="submission" date="2019-09" db="EMBL/GenBank/DDBJ databases">
        <title>Complete Genome Sequence and Methylome Analysis of free living Spirochaetas.</title>
        <authorList>
            <person name="Leshcheva N."/>
            <person name="Mikheeva N."/>
        </authorList>
    </citation>
    <scope>NUCLEOTIDE SEQUENCE [LARGE SCALE GENOMIC DNA]</scope>
    <source>
        <strain evidence="4 5">P</strain>
    </source>
</reference>
<dbReference type="InterPro" id="IPR018060">
    <property type="entry name" value="HTH_AraC"/>
</dbReference>
<gene>
    <name evidence="4" type="ORF">EW093_14070</name>
</gene>
<reference evidence="4 5" key="1">
    <citation type="submission" date="2019-02" db="EMBL/GenBank/DDBJ databases">
        <authorList>
            <person name="Fomenkov A."/>
            <person name="Dubinina G."/>
            <person name="Grabovich M."/>
            <person name="Vincze T."/>
            <person name="Roberts R.J."/>
        </authorList>
    </citation>
    <scope>NUCLEOTIDE SEQUENCE [LARGE SCALE GENOMIC DNA]</scope>
    <source>
        <strain evidence="4 5">P</strain>
    </source>
</reference>
<keyword evidence="5" id="KW-1185">Reference proteome</keyword>
<dbReference type="AlphaFoldDB" id="A0A5C1QFF0"/>
<dbReference type="InterPro" id="IPR009057">
    <property type="entry name" value="Homeodomain-like_sf"/>
</dbReference>
<evidence type="ECO:0000313" key="5">
    <source>
        <dbReference type="Proteomes" id="UP000323824"/>
    </source>
</evidence>
<organism evidence="4 5">
    <name type="scientific">Thiospirochaeta perfilievii</name>
    <dbReference type="NCBI Taxonomy" id="252967"/>
    <lineage>
        <taxon>Bacteria</taxon>
        <taxon>Pseudomonadati</taxon>
        <taxon>Spirochaetota</taxon>
        <taxon>Spirochaetia</taxon>
        <taxon>Spirochaetales</taxon>
        <taxon>Spirochaetaceae</taxon>
        <taxon>Thiospirochaeta</taxon>
    </lineage>
</organism>
<dbReference type="OrthoDB" id="9807321at2"/>
<protein>
    <recommendedName>
        <fullName evidence="3">HTH araC/xylS-type domain-containing protein</fullName>
    </recommendedName>
</protein>
<name>A0A5C1QFF0_9SPIO</name>
<dbReference type="EMBL" id="CP035807">
    <property type="protein sequence ID" value="QEN05779.1"/>
    <property type="molecule type" value="Genomic_DNA"/>
</dbReference>
<dbReference type="RefSeq" id="WP_149569012.1">
    <property type="nucleotide sequence ID" value="NZ_CP035807.1"/>
</dbReference>
<dbReference type="Gene3D" id="1.10.10.60">
    <property type="entry name" value="Homeodomain-like"/>
    <property type="match status" value="1"/>
</dbReference>
<evidence type="ECO:0000259" key="3">
    <source>
        <dbReference type="PROSITE" id="PS01124"/>
    </source>
</evidence>
<accession>A0A5C1QFF0</accession>
<evidence type="ECO:0000256" key="1">
    <source>
        <dbReference type="ARBA" id="ARBA00023015"/>
    </source>
</evidence>
<evidence type="ECO:0000313" key="4">
    <source>
        <dbReference type="EMBL" id="QEN05779.1"/>
    </source>
</evidence>
<dbReference type="Proteomes" id="UP000323824">
    <property type="component" value="Chromosome"/>
</dbReference>